<reference evidence="1 2" key="1">
    <citation type="submission" date="2015-07" db="EMBL/GenBank/DDBJ databases">
        <authorList>
            <person name="Noorani M."/>
        </authorList>
    </citation>
    <scope>NUCLEOTIDE SEQUENCE [LARGE SCALE GENOMIC DNA]</scope>
    <source>
        <strain evidence="1 2">KCTC 42284</strain>
    </source>
</reference>
<accession>A0A0K0XSE2</accession>
<evidence type="ECO:0000313" key="2">
    <source>
        <dbReference type="Proteomes" id="UP000066624"/>
    </source>
</evidence>
<dbReference type="InterPro" id="IPR000835">
    <property type="entry name" value="HTH_MarR-typ"/>
</dbReference>
<protein>
    <submittedName>
        <fullName evidence="1">Putative transcriptional regulator HxlR family</fullName>
    </submittedName>
</protein>
<dbReference type="InterPro" id="IPR002577">
    <property type="entry name" value="HTH_HxlR"/>
</dbReference>
<organism evidence="1 2">
    <name type="scientific">Wenzhouxiangella marina</name>
    <dbReference type="NCBI Taxonomy" id="1579979"/>
    <lineage>
        <taxon>Bacteria</taxon>
        <taxon>Pseudomonadati</taxon>
        <taxon>Pseudomonadota</taxon>
        <taxon>Gammaproteobacteria</taxon>
        <taxon>Chromatiales</taxon>
        <taxon>Wenzhouxiangellaceae</taxon>
        <taxon>Wenzhouxiangella</taxon>
    </lineage>
</organism>
<evidence type="ECO:0000313" key="1">
    <source>
        <dbReference type="EMBL" id="AKS40603.1"/>
    </source>
</evidence>
<dbReference type="OrthoDB" id="9807069at2"/>
<dbReference type="RefSeq" id="WP_082169333.1">
    <property type="nucleotide sequence ID" value="NZ_CP012154.1"/>
</dbReference>
<dbReference type="Gene3D" id="1.10.10.10">
    <property type="entry name" value="Winged helix-like DNA-binding domain superfamily/Winged helix DNA-binding domain"/>
    <property type="match status" value="1"/>
</dbReference>
<dbReference type="AlphaFoldDB" id="A0A0K0XSE2"/>
<dbReference type="Pfam" id="PF01638">
    <property type="entry name" value="HxlR"/>
    <property type="match status" value="1"/>
</dbReference>
<dbReference type="InterPro" id="IPR036390">
    <property type="entry name" value="WH_DNA-bd_sf"/>
</dbReference>
<dbReference type="STRING" id="1579979.WM2015_214"/>
<sequence>MSRSDPLDSNCPIARVTALIGEPWTLLVLREAFWGCQQFKDFEASLGIARNILADRLRKLVEAGLLSREPNPEDRRRVDYRLTERGRALMPALIALAQWSGEHLCDADCAVRFVERRTGKDVAPVSVRAQDGRVLGIEDLSMVPGEDADPELLARLSRAGLIATRNDH</sequence>
<dbReference type="SMART" id="SM00347">
    <property type="entry name" value="HTH_MARR"/>
    <property type="match status" value="1"/>
</dbReference>
<dbReference type="GO" id="GO:0003700">
    <property type="term" value="F:DNA-binding transcription factor activity"/>
    <property type="evidence" value="ECO:0007669"/>
    <property type="project" value="InterPro"/>
</dbReference>
<gene>
    <name evidence="1" type="ORF">WM2015_214</name>
</gene>
<dbReference type="Proteomes" id="UP000066624">
    <property type="component" value="Chromosome"/>
</dbReference>
<dbReference type="EMBL" id="CP012154">
    <property type="protein sequence ID" value="AKS40603.1"/>
    <property type="molecule type" value="Genomic_DNA"/>
</dbReference>
<name>A0A0K0XSE2_9GAMM</name>
<dbReference type="KEGG" id="wma:WM2015_214"/>
<dbReference type="PROSITE" id="PS51118">
    <property type="entry name" value="HTH_HXLR"/>
    <property type="match status" value="1"/>
</dbReference>
<dbReference type="PATRIC" id="fig|1579979.3.peg.219"/>
<dbReference type="InterPro" id="IPR036388">
    <property type="entry name" value="WH-like_DNA-bd_sf"/>
</dbReference>
<dbReference type="PANTHER" id="PTHR33204:SF18">
    <property type="entry name" value="TRANSCRIPTIONAL REGULATORY PROTEIN"/>
    <property type="match status" value="1"/>
</dbReference>
<keyword evidence="2" id="KW-1185">Reference proteome</keyword>
<proteinExistence type="predicted"/>
<dbReference type="PANTHER" id="PTHR33204">
    <property type="entry name" value="TRANSCRIPTIONAL REGULATOR, MARR FAMILY"/>
    <property type="match status" value="1"/>
</dbReference>
<dbReference type="SUPFAM" id="SSF46785">
    <property type="entry name" value="Winged helix' DNA-binding domain"/>
    <property type="match status" value="1"/>
</dbReference>